<dbReference type="Proteomes" id="UP001352852">
    <property type="component" value="Unassembled WGS sequence"/>
</dbReference>
<feature type="domain" description="F-BAR" evidence="3">
    <location>
        <begin position="1"/>
        <end position="135"/>
    </location>
</feature>
<evidence type="ECO:0000313" key="5">
    <source>
        <dbReference type="Proteomes" id="UP001352852"/>
    </source>
</evidence>
<dbReference type="PANTHER" id="PTHR15735">
    <property type="entry name" value="FCH AND DOUBLE SH3 DOMAINS PROTEIN"/>
    <property type="match status" value="1"/>
</dbReference>
<feature type="region of interest" description="Disordered" evidence="2">
    <location>
        <begin position="206"/>
        <end position="225"/>
    </location>
</feature>
<dbReference type="InterPro" id="IPR031160">
    <property type="entry name" value="F_BAR_dom"/>
</dbReference>
<proteinExistence type="predicted"/>
<sequence length="225" mass="26257">MQTEVTQTELERLKNSYRQAAKDAAQARRKYQDTSKDKERDKNRERFIKTSIKLHELHNEYVLSVQAACVYHQHHYSQMQPALLSALQTLQQEMVLILKEILQEYFDISTLLHHEVVKIHSEMSSALTAIDPHREYESFIQQNRSVGEIPVFGDFDCNLLEDTEMLNPKEIELNDLTLEMIQHKLTAIEEELLELAKSLSSQQMSVDQLEMELEQEQEGGKKGQR</sequence>
<dbReference type="Gene3D" id="1.10.287.160">
    <property type="entry name" value="HR1 repeat"/>
    <property type="match status" value="1"/>
</dbReference>
<protein>
    <recommendedName>
        <fullName evidence="3">F-BAR domain-containing protein</fullName>
    </recommendedName>
</protein>
<dbReference type="SUPFAM" id="SSF103657">
    <property type="entry name" value="BAR/IMD domain-like"/>
    <property type="match status" value="1"/>
</dbReference>
<name>A0ABU7EXJ3_9TELE</name>
<feature type="region of interest" description="Disordered" evidence="2">
    <location>
        <begin position="1"/>
        <end position="42"/>
    </location>
</feature>
<dbReference type="EMBL" id="JAHUTJ010069060">
    <property type="protein sequence ID" value="MED6291814.1"/>
    <property type="molecule type" value="Genomic_DNA"/>
</dbReference>
<dbReference type="InterPro" id="IPR027267">
    <property type="entry name" value="AH/BAR_dom_sf"/>
</dbReference>
<evidence type="ECO:0000256" key="2">
    <source>
        <dbReference type="SAM" id="MobiDB-lite"/>
    </source>
</evidence>
<dbReference type="PROSITE" id="PS51741">
    <property type="entry name" value="F_BAR"/>
    <property type="match status" value="1"/>
</dbReference>
<feature type="compositionally biased region" description="Basic and acidic residues" evidence="2">
    <location>
        <begin position="30"/>
        <end position="42"/>
    </location>
</feature>
<dbReference type="PANTHER" id="PTHR15735:SF21">
    <property type="entry name" value="PROTEIN NERVOUS WRECK"/>
    <property type="match status" value="1"/>
</dbReference>
<evidence type="ECO:0000256" key="1">
    <source>
        <dbReference type="PROSITE-ProRule" id="PRU01077"/>
    </source>
</evidence>
<comment type="caution">
    <text evidence="4">The sequence shown here is derived from an EMBL/GenBank/DDBJ whole genome shotgun (WGS) entry which is preliminary data.</text>
</comment>
<keyword evidence="1" id="KW-0175">Coiled coil</keyword>
<dbReference type="Gene3D" id="1.20.1270.60">
    <property type="entry name" value="Arfaptin homology (AH) domain/BAR domain"/>
    <property type="match status" value="1"/>
</dbReference>
<accession>A0ABU7EXJ3</accession>
<gene>
    <name evidence="4" type="ORF">CHARACLAT_027510</name>
</gene>
<reference evidence="4 5" key="1">
    <citation type="submission" date="2021-06" db="EMBL/GenBank/DDBJ databases">
        <authorList>
            <person name="Palmer J.M."/>
        </authorList>
    </citation>
    <scope>NUCLEOTIDE SEQUENCE [LARGE SCALE GENOMIC DNA]</scope>
    <source>
        <strain evidence="4 5">CL_MEX2019</strain>
        <tissue evidence="4">Muscle</tissue>
    </source>
</reference>
<keyword evidence="5" id="KW-1185">Reference proteome</keyword>
<evidence type="ECO:0000259" key="3">
    <source>
        <dbReference type="PROSITE" id="PS51741"/>
    </source>
</evidence>
<organism evidence="4 5">
    <name type="scientific">Characodon lateralis</name>
    <dbReference type="NCBI Taxonomy" id="208331"/>
    <lineage>
        <taxon>Eukaryota</taxon>
        <taxon>Metazoa</taxon>
        <taxon>Chordata</taxon>
        <taxon>Craniata</taxon>
        <taxon>Vertebrata</taxon>
        <taxon>Euteleostomi</taxon>
        <taxon>Actinopterygii</taxon>
        <taxon>Neopterygii</taxon>
        <taxon>Teleostei</taxon>
        <taxon>Neoteleostei</taxon>
        <taxon>Acanthomorphata</taxon>
        <taxon>Ovalentaria</taxon>
        <taxon>Atherinomorphae</taxon>
        <taxon>Cyprinodontiformes</taxon>
        <taxon>Goodeidae</taxon>
        <taxon>Characodon</taxon>
    </lineage>
</organism>
<evidence type="ECO:0000313" key="4">
    <source>
        <dbReference type="EMBL" id="MED6291814.1"/>
    </source>
</evidence>